<accession>A0ABT6UYP8</accession>
<comment type="caution">
    <text evidence="1">The sequence shown here is derived from an EMBL/GenBank/DDBJ whole genome shotgun (WGS) entry which is preliminary data.</text>
</comment>
<sequence>MKQGKEPTLQMLKEGTLVKHGTTSRSLQGIIDQGIRPRAHNYYYRSVVEQTPVAEQAVYVGKNMAYCAAMLSFMDLVMADEIKPSPKKKSAIPIVLNIRLGDDCLVVADEDFVLLDQYDQHGNVRLTQKYIDELTTSVREEGIRTWEEYGTVGVVRPDGIPAAWIESFEHPRLKLETSPDIFSDIELMLLGYRQQQDGLSLKEISGKIHEFDIQGESFSQRHILTPEGVEAYKSQETLKNIHERQRYCRELRRALFNLGTQKHGLPFH</sequence>
<proteinExistence type="predicted"/>
<keyword evidence="2" id="KW-1185">Reference proteome</keyword>
<dbReference type="RefSeq" id="WP_282735050.1">
    <property type="nucleotide sequence ID" value="NZ_JASCQP010000023.1"/>
</dbReference>
<name>A0ABT6UYP8_9GAMM</name>
<dbReference type="Proteomes" id="UP001225957">
    <property type="component" value="Unassembled WGS sequence"/>
</dbReference>
<organism evidence="1 2">
    <name type="scientific">Halomonas rhizosphaerae</name>
    <dbReference type="NCBI Taxonomy" id="3043296"/>
    <lineage>
        <taxon>Bacteria</taxon>
        <taxon>Pseudomonadati</taxon>
        <taxon>Pseudomonadota</taxon>
        <taxon>Gammaproteobacteria</taxon>
        <taxon>Oceanospirillales</taxon>
        <taxon>Halomonadaceae</taxon>
        <taxon>Halomonas</taxon>
    </lineage>
</organism>
<evidence type="ECO:0000313" key="2">
    <source>
        <dbReference type="Proteomes" id="UP001225957"/>
    </source>
</evidence>
<dbReference type="EMBL" id="JASCQP010000023">
    <property type="protein sequence ID" value="MDI5891089.1"/>
    <property type="molecule type" value="Genomic_DNA"/>
</dbReference>
<gene>
    <name evidence="1" type="ORF">QLQ83_08285</name>
</gene>
<reference evidence="1 2" key="1">
    <citation type="submission" date="2023-04" db="EMBL/GenBank/DDBJ databases">
        <title>Halomonas strains isolated from rhizosphere soil.</title>
        <authorList>
            <person name="Xu L."/>
            <person name="Sun J.-Q."/>
        </authorList>
    </citation>
    <scope>NUCLEOTIDE SEQUENCE [LARGE SCALE GENOMIC DNA]</scope>
    <source>
        <strain evidence="1 2">LR5S20</strain>
    </source>
</reference>
<protein>
    <submittedName>
        <fullName evidence="1">Uncharacterized protein</fullName>
    </submittedName>
</protein>
<evidence type="ECO:0000313" key="1">
    <source>
        <dbReference type="EMBL" id="MDI5891089.1"/>
    </source>
</evidence>